<accession>A0A5C0E4G8</accession>
<dbReference type="InterPro" id="IPR029063">
    <property type="entry name" value="SAM-dependent_MTases_sf"/>
</dbReference>
<dbReference type="InterPro" id="IPR006162">
    <property type="entry name" value="Ppantetheine_attach_site"/>
</dbReference>
<dbReference type="Gene3D" id="3.40.50.150">
    <property type="entry name" value="Vaccinia Virus protein VP39"/>
    <property type="match status" value="1"/>
</dbReference>
<protein>
    <submittedName>
        <fullName evidence="13">Polyketide synthase</fullName>
    </submittedName>
</protein>
<dbReference type="Pfam" id="PF00550">
    <property type="entry name" value="PP-binding"/>
    <property type="match status" value="1"/>
</dbReference>
<evidence type="ECO:0000313" key="13">
    <source>
        <dbReference type="EMBL" id="QEI47192.1"/>
    </source>
</evidence>
<dbReference type="GO" id="GO:0031177">
    <property type="term" value="F:phosphopantetheine binding"/>
    <property type="evidence" value="ECO:0007669"/>
    <property type="project" value="InterPro"/>
</dbReference>
<dbReference type="InterPro" id="IPR049552">
    <property type="entry name" value="PKS_DH_N"/>
</dbReference>
<keyword evidence="2" id="KW-0597">Phosphoprotein</keyword>
<dbReference type="InterPro" id="IPR009081">
    <property type="entry name" value="PP-bd_ACP"/>
</dbReference>
<dbReference type="GO" id="GO:0006633">
    <property type="term" value="P:fatty acid biosynthetic process"/>
    <property type="evidence" value="ECO:0007669"/>
    <property type="project" value="TreeGrafter"/>
</dbReference>
<dbReference type="InterPro" id="IPR057326">
    <property type="entry name" value="KR_dom"/>
</dbReference>
<feature type="active site" description="Proton acceptor; for dehydratase activity" evidence="8">
    <location>
        <position position="1026"/>
    </location>
</feature>
<dbReference type="SUPFAM" id="SSF53901">
    <property type="entry name" value="Thiolase-like"/>
    <property type="match status" value="1"/>
</dbReference>
<feature type="region of interest" description="N-terminal hotdog fold" evidence="8">
    <location>
        <begin position="994"/>
        <end position="1126"/>
    </location>
</feature>
<dbReference type="GO" id="GO:1901336">
    <property type="term" value="P:lactone biosynthetic process"/>
    <property type="evidence" value="ECO:0007669"/>
    <property type="project" value="UniProtKB-ARBA"/>
</dbReference>
<dbReference type="GO" id="GO:0044550">
    <property type="term" value="P:secondary metabolite biosynthetic process"/>
    <property type="evidence" value="ECO:0007669"/>
    <property type="project" value="TreeGrafter"/>
</dbReference>
<dbReference type="Pfam" id="PF02801">
    <property type="entry name" value="Ketoacyl-synt_C"/>
    <property type="match status" value="2"/>
</dbReference>
<dbReference type="SMART" id="SM00827">
    <property type="entry name" value="PKS_AT"/>
    <property type="match status" value="1"/>
</dbReference>
<gene>
    <name evidence="13" type="primary">pks42460</name>
</gene>
<dbReference type="CDD" id="cd00833">
    <property type="entry name" value="PKS"/>
    <property type="match status" value="1"/>
</dbReference>
<dbReference type="SUPFAM" id="SSF52151">
    <property type="entry name" value="FabD/lysophospholipase-like"/>
    <property type="match status" value="1"/>
</dbReference>
<feature type="domain" description="Carrier" evidence="10">
    <location>
        <begin position="2480"/>
        <end position="2567"/>
    </location>
</feature>
<dbReference type="Gene3D" id="3.40.50.720">
    <property type="entry name" value="NAD(P)-binding Rossmann-like Domain"/>
    <property type="match status" value="1"/>
</dbReference>
<dbReference type="InterPro" id="IPR014030">
    <property type="entry name" value="Ketoacyl_synth_N"/>
</dbReference>
<evidence type="ECO:0000259" key="12">
    <source>
        <dbReference type="PROSITE" id="PS52019"/>
    </source>
</evidence>
<dbReference type="Gene3D" id="3.40.366.10">
    <property type="entry name" value="Malonyl-Coenzyme A Acyl Carrier Protein, domain 2"/>
    <property type="match status" value="1"/>
</dbReference>
<dbReference type="InterPro" id="IPR032821">
    <property type="entry name" value="PKS_assoc"/>
</dbReference>
<keyword evidence="4" id="KW-0521">NADP</keyword>
<dbReference type="SMART" id="SM00823">
    <property type="entry name" value="PKS_PP"/>
    <property type="match status" value="1"/>
</dbReference>
<dbReference type="PROSITE" id="PS00012">
    <property type="entry name" value="PHOSPHOPANTETHEINE"/>
    <property type="match status" value="1"/>
</dbReference>
<dbReference type="Pfam" id="PF08242">
    <property type="entry name" value="Methyltransf_12"/>
    <property type="match status" value="1"/>
</dbReference>
<dbReference type="SUPFAM" id="SSF50129">
    <property type="entry name" value="GroES-like"/>
    <property type="match status" value="1"/>
</dbReference>
<dbReference type="Pfam" id="PF14765">
    <property type="entry name" value="PS-DH"/>
    <property type="match status" value="1"/>
</dbReference>
<dbReference type="PANTHER" id="PTHR43775">
    <property type="entry name" value="FATTY ACID SYNTHASE"/>
    <property type="match status" value="1"/>
</dbReference>
<dbReference type="Gene3D" id="3.40.47.10">
    <property type="match status" value="1"/>
</dbReference>
<dbReference type="InterPro" id="IPR036736">
    <property type="entry name" value="ACP-like_sf"/>
</dbReference>
<dbReference type="InterPro" id="IPR001227">
    <property type="entry name" value="Ac_transferase_dom_sf"/>
</dbReference>
<evidence type="ECO:0000256" key="5">
    <source>
        <dbReference type="ARBA" id="ARBA00023002"/>
    </source>
</evidence>
<dbReference type="SMART" id="SM00825">
    <property type="entry name" value="PKS_KS"/>
    <property type="match status" value="1"/>
</dbReference>
<dbReference type="InterPro" id="IPR049551">
    <property type="entry name" value="PKS_DH_C"/>
</dbReference>
<dbReference type="PANTHER" id="PTHR43775:SF37">
    <property type="entry name" value="SI:DKEY-61P9.11"/>
    <property type="match status" value="1"/>
</dbReference>
<dbReference type="SUPFAM" id="SSF55048">
    <property type="entry name" value="Probable ACP-binding domain of malonyl-CoA ACP transacylase"/>
    <property type="match status" value="1"/>
</dbReference>
<dbReference type="InterPro" id="IPR020807">
    <property type="entry name" value="PKS_DH"/>
</dbReference>
<keyword evidence="3" id="KW-0808">Transferase</keyword>
<feature type="region of interest" description="C-terminal hotdog fold" evidence="8">
    <location>
        <begin position="1137"/>
        <end position="1282"/>
    </location>
</feature>
<dbReference type="SMART" id="SM00826">
    <property type="entry name" value="PKS_DH"/>
    <property type="match status" value="1"/>
</dbReference>
<dbReference type="FunFam" id="3.40.50.720:FF:000209">
    <property type="entry name" value="Polyketide synthase Pks12"/>
    <property type="match status" value="1"/>
</dbReference>
<keyword evidence="5" id="KW-0560">Oxidoreductase</keyword>
<dbReference type="SMART" id="SM00822">
    <property type="entry name" value="PKS_KR"/>
    <property type="match status" value="1"/>
</dbReference>
<dbReference type="Pfam" id="PF00698">
    <property type="entry name" value="Acyl_transf_1"/>
    <property type="match status" value="1"/>
</dbReference>
<dbReference type="Gene3D" id="3.90.180.10">
    <property type="entry name" value="Medium-chain alcohol dehydrogenases, catalytic domain"/>
    <property type="match status" value="1"/>
</dbReference>
<dbReference type="InterPro" id="IPR042104">
    <property type="entry name" value="PKS_dehydratase_sf"/>
</dbReference>
<dbReference type="SUPFAM" id="SSF53335">
    <property type="entry name" value="S-adenosyl-L-methionine-dependent methyltransferases"/>
    <property type="match status" value="1"/>
</dbReference>
<evidence type="ECO:0000256" key="8">
    <source>
        <dbReference type="PROSITE-ProRule" id="PRU01363"/>
    </source>
</evidence>
<dbReference type="SMART" id="SM00829">
    <property type="entry name" value="PKS_ER"/>
    <property type="match status" value="1"/>
</dbReference>
<dbReference type="Gene3D" id="3.10.129.110">
    <property type="entry name" value="Polyketide synthase dehydratase"/>
    <property type="match status" value="1"/>
</dbReference>
<feature type="domain" description="PKS/mFAS DH" evidence="12">
    <location>
        <begin position="994"/>
        <end position="1282"/>
    </location>
</feature>
<dbReference type="InterPro" id="IPR013968">
    <property type="entry name" value="PKS_KR"/>
</dbReference>
<dbReference type="Pfam" id="PF21089">
    <property type="entry name" value="PKS_DH_N"/>
    <property type="match status" value="1"/>
</dbReference>
<evidence type="ECO:0000256" key="6">
    <source>
        <dbReference type="ARBA" id="ARBA00023268"/>
    </source>
</evidence>
<dbReference type="InterPro" id="IPR049900">
    <property type="entry name" value="PKS_mFAS_DH"/>
</dbReference>
<evidence type="ECO:0000256" key="3">
    <source>
        <dbReference type="ARBA" id="ARBA00022679"/>
    </source>
</evidence>
<reference evidence="13" key="1">
    <citation type="submission" date="2019-02" db="EMBL/GenBank/DDBJ databases">
        <title>Polyketide synthase and non-ribosomal peptide synthase gene clusters in the toxin producing fungal endophyte, Alternaria oxytropis.</title>
        <authorList>
            <person name="Baucom D."/>
            <person name="Cook D."/>
            <person name="Schardl C."/>
            <person name="Creamer R."/>
        </authorList>
    </citation>
    <scope>NUCLEOTIDE SEQUENCE</scope>
</reference>
<dbReference type="InterPro" id="IPR020806">
    <property type="entry name" value="PKS_PP-bd"/>
</dbReference>
<evidence type="ECO:0000259" key="11">
    <source>
        <dbReference type="PROSITE" id="PS52004"/>
    </source>
</evidence>
<proteinExistence type="predicted"/>
<evidence type="ECO:0000256" key="9">
    <source>
        <dbReference type="SAM" id="MobiDB-lite"/>
    </source>
</evidence>
<dbReference type="InterPro" id="IPR011032">
    <property type="entry name" value="GroES-like_sf"/>
</dbReference>
<dbReference type="InterPro" id="IPR016039">
    <property type="entry name" value="Thiolase-like"/>
</dbReference>
<dbReference type="Pfam" id="PF08659">
    <property type="entry name" value="KR"/>
    <property type="match status" value="2"/>
</dbReference>
<feature type="domain" description="Ketosynthase family 3 (KS3)" evidence="11">
    <location>
        <begin position="12"/>
        <end position="508"/>
    </location>
</feature>
<dbReference type="InterPro" id="IPR013154">
    <property type="entry name" value="ADH-like_N"/>
</dbReference>
<dbReference type="SUPFAM" id="SSF47336">
    <property type="entry name" value="ACP-like"/>
    <property type="match status" value="1"/>
</dbReference>
<dbReference type="GO" id="GO:0016491">
    <property type="term" value="F:oxidoreductase activity"/>
    <property type="evidence" value="ECO:0007669"/>
    <property type="project" value="UniProtKB-KW"/>
</dbReference>
<feature type="region of interest" description="Disordered" evidence="9">
    <location>
        <begin position="436"/>
        <end position="461"/>
    </location>
</feature>
<dbReference type="EMBL" id="MK507973">
    <property type="protein sequence ID" value="QEI47192.1"/>
    <property type="molecule type" value="Genomic_DNA"/>
</dbReference>
<feature type="active site" description="Proton donor; for dehydratase activity" evidence="8">
    <location>
        <position position="1201"/>
    </location>
</feature>
<evidence type="ECO:0000256" key="1">
    <source>
        <dbReference type="ARBA" id="ARBA00022450"/>
    </source>
</evidence>
<dbReference type="SUPFAM" id="SSF51735">
    <property type="entry name" value="NAD(P)-binding Rossmann-fold domains"/>
    <property type="match status" value="2"/>
</dbReference>
<name>A0A5C0E4G8_9PLEO</name>
<dbReference type="CDD" id="cd05195">
    <property type="entry name" value="enoyl_red"/>
    <property type="match status" value="1"/>
</dbReference>
<evidence type="ECO:0000256" key="7">
    <source>
        <dbReference type="ARBA" id="ARBA00023315"/>
    </source>
</evidence>
<dbReference type="InterPro" id="IPR050091">
    <property type="entry name" value="PKS_NRPS_Biosynth_Enz"/>
</dbReference>
<organism evidence="13">
    <name type="scientific">Alternaria oxytropis</name>
    <dbReference type="NCBI Taxonomy" id="570715"/>
    <lineage>
        <taxon>Eukaryota</taxon>
        <taxon>Fungi</taxon>
        <taxon>Dikarya</taxon>
        <taxon>Ascomycota</taxon>
        <taxon>Pezizomycotina</taxon>
        <taxon>Dothideomycetes</taxon>
        <taxon>Pleosporomycetidae</taxon>
        <taxon>Pleosporales</taxon>
        <taxon>Pleosporineae</taxon>
        <taxon>Pleosporaceae</taxon>
        <taxon>Alternaria</taxon>
    </lineage>
</organism>
<dbReference type="PROSITE" id="PS50075">
    <property type="entry name" value="CARRIER"/>
    <property type="match status" value="1"/>
</dbReference>
<dbReference type="Pfam" id="PF08240">
    <property type="entry name" value="ADH_N"/>
    <property type="match status" value="1"/>
</dbReference>
<dbReference type="PROSITE" id="PS52004">
    <property type="entry name" value="KS3_2"/>
    <property type="match status" value="1"/>
</dbReference>
<dbReference type="Pfam" id="PF13602">
    <property type="entry name" value="ADH_zinc_N_2"/>
    <property type="match status" value="1"/>
</dbReference>
<dbReference type="PROSITE" id="PS52019">
    <property type="entry name" value="PKS_MFAS_DH"/>
    <property type="match status" value="1"/>
</dbReference>
<dbReference type="InterPro" id="IPR016036">
    <property type="entry name" value="Malonyl_transacylase_ACP-bd"/>
</dbReference>
<feature type="compositionally biased region" description="Basic and acidic residues" evidence="9">
    <location>
        <begin position="447"/>
        <end position="460"/>
    </location>
</feature>
<dbReference type="InterPro" id="IPR013217">
    <property type="entry name" value="Methyltransf_12"/>
</dbReference>
<dbReference type="Gene3D" id="1.10.1200.10">
    <property type="entry name" value="ACP-like"/>
    <property type="match status" value="1"/>
</dbReference>
<sequence length="2574" mass="281447">MSPPPTSTTQSDNDIAICGIGLRLPGGVNSVVDFWKLLMEGRDARTVFPEERYNTAAFDDSLGWTTPIKTKHGYLDNDLAELDTSFFNMTRAEAERCDPQQRQLLEVVRECFEDAGETNYQGQKIACYVGTSGEDWLRMGAYEPFHVGGYVMAGNSDLMIANRVSYEYDLRGARCVMTLQFYSAHETTLLTFRTKCGGQDGLLRLLGRSPCACNALRAGDARSALVAGTMLNLDPTTTALMTTEGILSPDGSCKTFSADANGFVRAEAINCLYIKPLKYAIADGNPIRAVIRATASNNDGRSVTLMQPSRLAHTNLMQGVYANAGLDPAQTAYVEVSAFAKVPCLGQGGEEARADVEIASWNRYPYWCPIETGAVADVFGKEGVYIGSVKAFSADQEPTRLQLPRTTRNLGHSEASSGISSVVKAVLMLQNRTIPPQIKSTPLHPKSKSEQESPTRDSYRAGRPLVPFAENNLTVSTVAVPLPADRAARVSVNSFGIGGTNAHAIIEAYRGNAQEKSAPPADDPVLLLHSANTAKSLQQAMANYHDFVTERSQSLYDTGYTLAAHREALPHRGFSIVDKTGIVQVSGQGPTTSKKPELSLVFSGQGSQWAQMGQKWIENDAGVREDLLKMDAILQGLAHPPAWSILGTRRRPPCGRCLVHCYCMRELEELARPKETTRINTAELAQPLCTALQIALVNRLFRLGMRPSAVVGHSSGEIAAAYAVDVVSLEGAVLLAYYRGFVTKTQSLVGGMAAVGLGATVVAPLLQGGLVVACENSPESCTISGDREKLQEASAIIKAQHPGALFRVLPVDMAYHSHHMLDLGARYHKLLQTEFKSPVLDSRKARPTFYSSVSGDVVVDASILQDPTYWETNLTSPVKFSSAVSRLSQDQQNAVFLEIGPHSTLAGPIRQILAAQSKAKPYVNIMKREENSHVSFLRGLGGLFREGVELNFKALYPGGVCLQGLPLYPWDHSTKLWYESRLSKEVRHRKFAPHSLLGVKGMESTAINPSWRNVLFLEHEPWLADHRVGADVVFPFMAFLSMAGEAVRQLLDAPFTGYEVQKASVNTALVIPDVGEAKELVTCLQRRTVPNLDDNYPWYDFTISSWNGSGWTKHAQGRVRAIATTKKTASLVEREEFRRDVAKYRFYDGLKYVGLSFGREFQRLDDIRASTDEKVRKAIASVMEPASDPTGRYTCHPATMDMAFQLLFVALSAGMPRRHTSLLVPTSVDSITVRAHSGTLQAKAVLQGDDPSSSIVELSSDGLSAVEMAGVVFKSLSTDAKDADVHAGGRIHWQPDFDLVDTTALIVPPEVLKDLRTRQEEMNLLCELESALIVKDLTPSQPHFARYREWLDLMVEQAEAGQIPLVPQSKEYARLSSGERRRLISDIAADFSTLDSPMIDCLKITYDNIGEIFSGKADILELLTEDQLLTRTYSSVTFDYSQYIQALAHKKPNMRILEIGGGTGGATEAILRALNTGSSIPKYSLYTFTDVSAGFFPQARDRFSYAANVEYKVYDASKSPKDQGLDVASYDLVVAFNAIHITASIKDTLKNAHELLLPEGMLLICELCSDTKSPNYIFGCFPGWWMGVEDYRRWDPYISVEQWDIDLKATGFTGVGVSVLDQVVPYQMGGTIVSRVKPQRTVQPLDRKVALLTAPGSSPISAKLNGDLQTLGWDVTTFTLGSKLPEGRDVISVLDLEAPFFKAIDKIAFANFQQLLKQLGKTKLLWLTTPAQIDCQNPDAASTLGALRTICNELGLDIFTLEVEANDKDLSETTAKVFELVRLDASGSKLDPDKEFAVHNGEVHVGRYLPFSVEDEIKTFSTPDAASTKAVVSLEQPGLIDSLRWKNVAVEATLPADSVRVTVRAFGLNLRDVLIAMEIVNDGPFGYLGLELAGVVEEIGSEVSHLRKGDRVVAFATAGCMATKVSVPASAAVAIPDSLSFDEAATVPICFVTVWTAIVELARLRKGQSILIHSACGGVGLAALQLSRLFGLEVFATVGNAEKVRYLQKEFGLAKDRIFTSQDTSFVEGVLGKTNNKGVDLVLNSLSGELLHASWKAVAPYGKLVELGKRDLQSNGQLDMQPFLANRSYSALDLSSFVREKPEVVGQALAAILQHIENKRLSPLPRNVFAATNIAPAFRYLGQRDHIGKAVVSVDATALREVSTAAPQPAKFRSDASYLLTGGIGGLGRSIATWMVEHGARHLTILSRSAGLSATSDALCQELEAMGCAVVTISGKADSPADVQRAIDQSPVPVRGVLHLAMVLRVSYRSPSIGISIWVANTCVYDSPFVDMSWDQWTDVIEPKVTGAWNLHHALRDQQLDFFWLASSVVDVFEQPGQGNYSAANTFLEAFAQYRHGLGLPASVLNICPISGVGFVAENDSAKKNAKAQGMYFLGEKEFLEYLHLCLLRSSPSATHPHGWCNETQMVMGLRSEKPLDDPSNTTNWRQDRRMGYYHNSTIENATSLGGDDELKQFVLRANESTDAVTSDAGNLFLAKEVGKKIFDFMMVQDADQVDPKMTLTEIGLDSLMSIELRRWMRQTFSIEVSVLEILGSHSLEGLATVLAARYVEKLERS</sequence>
<dbReference type="InterPro" id="IPR014031">
    <property type="entry name" value="Ketoacyl_synth_C"/>
</dbReference>
<evidence type="ECO:0000256" key="2">
    <source>
        <dbReference type="ARBA" id="ARBA00022553"/>
    </source>
</evidence>
<dbReference type="InterPro" id="IPR036291">
    <property type="entry name" value="NAD(P)-bd_dom_sf"/>
</dbReference>
<dbReference type="InterPro" id="IPR016035">
    <property type="entry name" value="Acyl_Trfase/lysoPLipase"/>
</dbReference>
<keyword evidence="1" id="KW-0596">Phosphopantetheine</keyword>
<evidence type="ECO:0000259" key="10">
    <source>
        <dbReference type="PROSITE" id="PS50075"/>
    </source>
</evidence>
<dbReference type="InterPro" id="IPR020841">
    <property type="entry name" value="PKS_Beta-ketoAc_synthase_dom"/>
</dbReference>
<dbReference type="GO" id="GO:0004312">
    <property type="term" value="F:fatty acid synthase activity"/>
    <property type="evidence" value="ECO:0007669"/>
    <property type="project" value="TreeGrafter"/>
</dbReference>
<dbReference type="Pfam" id="PF16197">
    <property type="entry name" value="KAsynt_C_assoc"/>
    <property type="match status" value="1"/>
</dbReference>
<dbReference type="Pfam" id="PF00109">
    <property type="entry name" value="ketoacyl-synt"/>
    <property type="match status" value="2"/>
</dbReference>
<keyword evidence="6" id="KW-0511">Multifunctional enzyme</keyword>
<keyword evidence="7" id="KW-0012">Acyltransferase</keyword>
<dbReference type="InterPro" id="IPR014043">
    <property type="entry name" value="Acyl_transferase_dom"/>
</dbReference>
<dbReference type="InterPro" id="IPR020843">
    <property type="entry name" value="ER"/>
</dbReference>
<evidence type="ECO:0000256" key="4">
    <source>
        <dbReference type="ARBA" id="ARBA00022857"/>
    </source>
</evidence>